<reference evidence="2 4" key="2">
    <citation type="journal article" date="2013" name="Nature">
        <title>Insights into bilaterian evolution from three spiralian genomes.</title>
        <authorList>
            <person name="Simakov O."/>
            <person name="Marletaz F."/>
            <person name="Cho S.J."/>
            <person name="Edsinger-Gonzales E."/>
            <person name="Havlak P."/>
            <person name="Hellsten U."/>
            <person name="Kuo D.H."/>
            <person name="Larsson T."/>
            <person name="Lv J."/>
            <person name="Arendt D."/>
            <person name="Savage R."/>
            <person name="Osoegawa K."/>
            <person name="de Jong P."/>
            <person name="Grimwood J."/>
            <person name="Chapman J.A."/>
            <person name="Shapiro H."/>
            <person name="Aerts A."/>
            <person name="Otillar R.P."/>
            <person name="Terry A.Y."/>
            <person name="Boore J.L."/>
            <person name="Grigoriev I.V."/>
            <person name="Lindberg D.R."/>
            <person name="Seaver E.C."/>
            <person name="Weisblat D.A."/>
            <person name="Putnam N.H."/>
            <person name="Rokhsar D.S."/>
        </authorList>
    </citation>
    <scope>NUCLEOTIDE SEQUENCE</scope>
    <source>
        <strain evidence="2 4">I ESC-2004</strain>
    </source>
</reference>
<feature type="non-terminal residue" evidence="2">
    <location>
        <position position="351"/>
    </location>
</feature>
<dbReference type="EMBL" id="KB300840">
    <property type="protein sequence ID" value="ELU06244.1"/>
    <property type="molecule type" value="Genomic_DNA"/>
</dbReference>
<evidence type="ECO:0000313" key="3">
    <source>
        <dbReference type="EnsemblMetazoa" id="CapteP216272"/>
    </source>
</evidence>
<dbReference type="EMBL" id="AMQN01043706">
    <property type="status" value="NOT_ANNOTATED_CDS"/>
    <property type="molecule type" value="Genomic_DNA"/>
</dbReference>
<dbReference type="AlphaFoldDB" id="R7UI56"/>
<dbReference type="InterPro" id="IPR051918">
    <property type="entry name" value="STPP_CPPED1"/>
</dbReference>
<reference evidence="3" key="3">
    <citation type="submission" date="2015-06" db="UniProtKB">
        <authorList>
            <consortium name="EnsemblMetazoa"/>
        </authorList>
    </citation>
    <scope>IDENTIFICATION</scope>
</reference>
<accession>R7UI56</accession>
<dbReference type="OrthoDB" id="412308at2759"/>
<dbReference type="EnsemblMetazoa" id="CapteT216272">
    <property type="protein sequence ID" value="CapteP216272"/>
    <property type="gene ID" value="CapteG216272"/>
</dbReference>
<feature type="domain" description="Calcineurin-like phosphoesterase" evidence="1">
    <location>
        <begin position="84"/>
        <end position="290"/>
    </location>
</feature>
<dbReference type="Proteomes" id="UP000014760">
    <property type="component" value="Unassembled WGS sequence"/>
</dbReference>
<dbReference type="HOGENOM" id="CLU_041888_0_0_1"/>
<dbReference type="OMA" id="DPQPWRL"/>
<evidence type="ECO:0000313" key="2">
    <source>
        <dbReference type="EMBL" id="ELU06244.1"/>
    </source>
</evidence>
<dbReference type="Gene3D" id="3.60.21.10">
    <property type="match status" value="1"/>
</dbReference>
<protein>
    <recommendedName>
        <fullName evidence="1">Calcineurin-like phosphoesterase domain-containing protein</fullName>
    </recommendedName>
</protein>
<gene>
    <name evidence="2" type="ORF">CAPTEDRAFT_216272</name>
</gene>
<evidence type="ECO:0000313" key="4">
    <source>
        <dbReference type="Proteomes" id="UP000014760"/>
    </source>
</evidence>
<keyword evidence="4" id="KW-1185">Reference proteome</keyword>
<dbReference type="GO" id="GO:0016787">
    <property type="term" value="F:hydrolase activity"/>
    <property type="evidence" value="ECO:0007669"/>
    <property type="project" value="InterPro"/>
</dbReference>
<name>R7UI56_CAPTE</name>
<evidence type="ECO:0000259" key="1">
    <source>
        <dbReference type="Pfam" id="PF00149"/>
    </source>
</evidence>
<dbReference type="SUPFAM" id="SSF56300">
    <property type="entry name" value="Metallo-dependent phosphatases"/>
    <property type="match status" value="1"/>
</dbReference>
<dbReference type="STRING" id="283909.R7UI56"/>
<dbReference type="InterPro" id="IPR029052">
    <property type="entry name" value="Metallo-depent_PP-like"/>
</dbReference>
<dbReference type="PANTHER" id="PTHR43143:SF1">
    <property type="entry name" value="SERINE_THREONINE-PROTEIN PHOSPHATASE CPPED1"/>
    <property type="match status" value="1"/>
</dbReference>
<dbReference type="Pfam" id="PF00149">
    <property type="entry name" value="Metallophos"/>
    <property type="match status" value="1"/>
</dbReference>
<organism evidence="2">
    <name type="scientific">Capitella teleta</name>
    <name type="common">Polychaete worm</name>
    <dbReference type="NCBI Taxonomy" id="283909"/>
    <lineage>
        <taxon>Eukaryota</taxon>
        <taxon>Metazoa</taxon>
        <taxon>Spiralia</taxon>
        <taxon>Lophotrochozoa</taxon>
        <taxon>Annelida</taxon>
        <taxon>Polychaeta</taxon>
        <taxon>Sedentaria</taxon>
        <taxon>Scolecida</taxon>
        <taxon>Capitellidae</taxon>
        <taxon>Capitella</taxon>
    </lineage>
</organism>
<reference evidence="4" key="1">
    <citation type="submission" date="2012-12" db="EMBL/GenBank/DDBJ databases">
        <authorList>
            <person name="Hellsten U."/>
            <person name="Grimwood J."/>
            <person name="Chapman J.A."/>
            <person name="Shapiro H."/>
            <person name="Aerts A."/>
            <person name="Otillar R.P."/>
            <person name="Terry A.Y."/>
            <person name="Boore J.L."/>
            <person name="Simakov O."/>
            <person name="Marletaz F."/>
            <person name="Cho S.-J."/>
            <person name="Edsinger-Gonzales E."/>
            <person name="Havlak P."/>
            <person name="Kuo D.-H."/>
            <person name="Larsson T."/>
            <person name="Lv J."/>
            <person name="Arendt D."/>
            <person name="Savage R."/>
            <person name="Osoegawa K."/>
            <person name="de Jong P."/>
            <person name="Lindberg D.R."/>
            <person name="Seaver E.C."/>
            <person name="Weisblat D.A."/>
            <person name="Putnam N.H."/>
            <person name="Grigoriev I.V."/>
            <person name="Rokhsar D.S."/>
        </authorList>
    </citation>
    <scope>NUCLEOTIDE SEQUENCE</scope>
    <source>
        <strain evidence="4">I ESC-2004</strain>
    </source>
</reference>
<sequence length="351" mass="40752">MLAPNHALEACEEPDGNGVCRTYYSSTANVGEELNDTLSYARLIKFNYRDFYMAFMSDSQYPWSCKTSNESCDDQNKAWQENTNHIQSLNALMNNLGKEQLAGVVINGDLTAFGHDWQFNAYRELYHKQLQMNVYPGLGNHDISNNVNDCFVNNCASRMMLYLKDHVQTLNVRSFDYHDSGTYYEFPSLKRKYSKSFAYSWDIGDIHFVQLNNYPTYKNHWNGWNFGKARRDYFDIQSARKWLINDLKQASKEGKHIILNYHISGFTNDIKDILRRYKISAIFAGHLHPYVGLVNFHTLWNFYGPGQHLPVFLGGAAVFQKYMLVRFKENRFEVSIVKSAQGANYQLVKEG</sequence>
<dbReference type="PANTHER" id="PTHR43143">
    <property type="entry name" value="METALLOPHOSPHOESTERASE, CALCINEURIN SUPERFAMILY"/>
    <property type="match status" value="1"/>
</dbReference>
<proteinExistence type="predicted"/>
<dbReference type="InterPro" id="IPR004843">
    <property type="entry name" value="Calcineurin-like_PHP"/>
</dbReference>